<dbReference type="EMBL" id="JARQWQ010000024">
    <property type="protein sequence ID" value="KAK2563763.1"/>
    <property type="molecule type" value="Genomic_DNA"/>
</dbReference>
<proteinExistence type="predicted"/>
<dbReference type="AlphaFoldDB" id="A0AAD9V749"/>
<name>A0AAD9V749_ACRCE</name>
<evidence type="ECO:0000313" key="2">
    <source>
        <dbReference type="Proteomes" id="UP001249851"/>
    </source>
</evidence>
<keyword evidence="2" id="KW-1185">Reference proteome</keyword>
<organism evidence="1 2">
    <name type="scientific">Acropora cervicornis</name>
    <name type="common">Staghorn coral</name>
    <dbReference type="NCBI Taxonomy" id="6130"/>
    <lineage>
        <taxon>Eukaryota</taxon>
        <taxon>Metazoa</taxon>
        <taxon>Cnidaria</taxon>
        <taxon>Anthozoa</taxon>
        <taxon>Hexacorallia</taxon>
        <taxon>Scleractinia</taxon>
        <taxon>Astrocoeniina</taxon>
        <taxon>Acroporidae</taxon>
        <taxon>Acropora</taxon>
    </lineage>
</organism>
<dbReference type="Proteomes" id="UP001249851">
    <property type="component" value="Unassembled WGS sequence"/>
</dbReference>
<gene>
    <name evidence="1" type="ORF">P5673_012764</name>
</gene>
<reference evidence="1" key="2">
    <citation type="journal article" date="2023" name="Science">
        <title>Genomic signatures of disease resistance in endangered staghorn corals.</title>
        <authorList>
            <person name="Vollmer S.V."/>
            <person name="Selwyn J.D."/>
            <person name="Despard B.A."/>
            <person name="Roesel C.L."/>
        </authorList>
    </citation>
    <scope>NUCLEOTIDE SEQUENCE</scope>
    <source>
        <strain evidence="1">K2</strain>
    </source>
</reference>
<reference evidence="1" key="1">
    <citation type="journal article" date="2023" name="G3 (Bethesda)">
        <title>Whole genome assembly and annotation of the endangered Caribbean coral Acropora cervicornis.</title>
        <authorList>
            <person name="Selwyn J.D."/>
            <person name="Vollmer S.V."/>
        </authorList>
    </citation>
    <scope>NUCLEOTIDE SEQUENCE</scope>
    <source>
        <strain evidence="1">K2</strain>
    </source>
</reference>
<sequence>MQPVVVVVNDNDKFANHGFYINRQVLAVALFSSWNAFMYVSSLRIVVKDRSGVAVDTGIVRRMHLALPEQDIVLRNDSIVTEAFHLVFVRGDRPKENAQELSNFSYYLVPSLTICPRFNVTIHKTSVSSIDHQYLSVTRPRIKIHALKIAKSEPRINWLHGRSSLDLKLLFHETAPPWSYLFASKFNMLLLGGRLNGFLIDSPWDGHSFFNRGLEKYEHQSILNNLPKDPTQRDHQVFSTYCPPGLTRHQRSLPPFWNENRRQPGKEYYCSCLQRLYRWKKFWVRKSEIALFSIKISPKFQ</sequence>
<protein>
    <submittedName>
        <fullName evidence="1">Uncharacterized protein</fullName>
    </submittedName>
</protein>
<comment type="caution">
    <text evidence="1">The sequence shown here is derived from an EMBL/GenBank/DDBJ whole genome shotgun (WGS) entry which is preliminary data.</text>
</comment>
<accession>A0AAD9V749</accession>
<evidence type="ECO:0000313" key="1">
    <source>
        <dbReference type="EMBL" id="KAK2563763.1"/>
    </source>
</evidence>